<proteinExistence type="predicted"/>
<accession>A0AAP3AEN6</accession>
<sequence length="124" mass="13241">MTAPDALPPLELPSTAEVRWVMSALVQRYFSRETHARLLDADVSGGVLTVVAWQAGPSPADPGGVIGHRTDLGVRLAECEGDLEAVLLDALQFQVSEPSAPGWAASGAELAWPLDRYPEATWYG</sequence>
<comment type="caution">
    <text evidence="1">The sequence shown here is derived from an EMBL/GenBank/DDBJ whole genome shotgun (WGS) entry which is preliminary data.</text>
</comment>
<reference evidence="1" key="1">
    <citation type="submission" date="2023-06" db="EMBL/GenBank/DDBJ databases">
        <title>lsaBGC provides a comprehensive framework for evolutionary analysis of biosynthetic gene clusters within focal taxa.</title>
        <authorList>
            <person name="Salamzade R."/>
            <person name="Sandstrom S."/>
            <person name="Kalan L.R."/>
        </authorList>
    </citation>
    <scope>NUCLEOTIDE SEQUENCE</scope>
    <source>
        <strain evidence="1">P3-SID899</strain>
    </source>
</reference>
<dbReference type="AlphaFoldDB" id="A0AAP3AEN6"/>
<evidence type="ECO:0000313" key="1">
    <source>
        <dbReference type="EMBL" id="MCV7627807.1"/>
    </source>
</evidence>
<evidence type="ECO:0000313" key="2">
    <source>
        <dbReference type="Proteomes" id="UP001205867"/>
    </source>
</evidence>
<organism evidence="1 2">
    <name type="scientific">Micrococcus luteus</name>
    <name type="common">Micrococcus lysodeikticus</name>
    <dbReference type="NCBI Taxonomy" id="1270"/>
    <lineage>
        <taxon>Bacteria</taxon>
        <taxon>Bacillati</taxon>
        <taxon>Actinomycetota</taxon>
        <taxon>Actinomycetes</taxon>
        <taxon>Micrococcales</taxon>
        <taxon>Micrococcaceae</taxon>
        <taxon>Micrococcus</taxon>
    </lineage>
</organism>
<dbReference type="Proteomes" id="UP001205867">
    <property type="component" value="Unassembled WGS sequence"/>
</dbReference>
<dbReference type="EMBL" id="JALXKZ020000001">
    <property type="protein sequence ID" value="MCV7627807.1"/>
    <property type="molecule type" value="Genomic_DNA"/>
</dbReference>
<name>A0AAP3AEN6_MICLU</name>
<protein>
    <submittedName>
        <fullName evidence="1">Uncharacterized protein</fullName>
    </submittedName>
</protein>
<gene>
    <name evidence="1" type="ORF">M3A82_000390</name>
</gene>